<dbReference type="Gene3D" id="6.10.30.10">
    <property type="match status" value="1"/>
</dbReference>
<dbReference type="InterPro" id="IPR012340">
    <property type="entry name" value="NA-bd_OB-fold"/>
</dbReference>
<dbReference type="RefSeq" id="WP_006983910.1">
    <property type="nucleotide sequence ID" value="NZ_ABVL01000048.1"/>
</dbReference>
<dbReference type="InParanoid" id="B4DCF2"/>
<dbReference type="Proteomes" id="UP000005824">
    <property type="component" value="Unassembled WGS sequence"/>
</dbReference>
<dbReference type="PANTHER" id="PTHR34075:SF5">
    <property type="entry name" value="BLR3430 PROTEIN"/>
    <property type="match status" value="1"/>
</dbReference>
<comment type="caution">
    <text evidence="3">The sequence shown here is derived from an EMBL/GenBank/DDBJ whole genome shotgun (WGS) entry which is preliminary data.</text>
</comment>
<evidence type="ECO:0000313" key="3">
    <source>
        <dbReference type="EMBL" id="EDY15901.1"/>
    </source>
</evidence>
<name>B4DCF2_9BACT</name>
<dbReference type="eggNOG" id="COG1545">
    <property type="taxonomic scope" value="Bacteria"/>
</dbReference>
<dbReference type="InterPro" id="IPR052513">
    <property type="entry name" value="Thioester_dehydratase-like"/>
</dbReference>
<keyword evidence="4" id="KW-1185">Reference proteome</keyword>
<evidence type="ECO:0000259" key="2">
    <source>
        <dbReference type="Pfam" id="PF12172"/>
    </source>
</evidence>
<evidence type="ECO:0000313" key="4">
    <source>
        <dbReference type="Proteomes" id="UP000005824"/>
    </source>
</evidence>
<reference evidence="3 4" key="1">
    <citation type="journal article" date="2011" name="J. Bacteriol.">
        <title>Genome sequence of Chthoniobacter flavus Ellin428, an aerobic heterotrophic soil bacterium.</title>
        <authorList>
            <person name="Kant R."/>
            <person name="van Passel M.W."/>
            <person name="Palva A."/>
            <person name="Lucas S."/>
            <person name="Lapidus A."/>
            <person name="Glavina Del Rio T."/>
            <person name="Dalin E."/>
            <person name="Tice H."/>
            <person name="Bruce D."/>
            <person name="Goodwin L."/>
            <person name="Pitluck S."/>
            <person name="Larimer F.W."/>
            <person name="Land M.L."/>
            <person name="Hauser L."/>
            <person name="Sangwan P."/>
            <person name="de Vos W.M."/>
            <person name="Janssen P.H."/>
            <person name="Smidt H."/>
        </authorList>
    </citation>
    <scope>NUCLEOTIDE SEQUENCE [LARGE SCALE GENOMIC DNA]</scope>
    <source>
        <strain evidence="3 4">Ellin428</strain>
    </source>
</reference>
<sequence length="154" mass="18063">MKLPEKTEGPWVTSFDPLTRQWTYTVTYNVSYAEDSPFFHALGHNKLLGSECQKCRYRYATPRTVCMYCGGPTDWFELPLEGRVHSWTTCHFSGEPYLSECPFHLGLIEFDRVDTLFMTRLVGIEQPRIGMPVRACFRRKKTWSVNDVYFVKKE</sequence>
<dbReference type="Pfam" id="PF12172">
    <property type="entry name" value="zf-ChsH2"/>
    <property type="match status" value="1"/>
</dbReference>
<dbReference type="SUPFAM" id="SSF50249">
    <property type="entry name" value="Nucleic acid-binding proteins"/>
    <property type="match status" value="1"/>
</dbReference>
<gene>
    <name evidence="3" type="ORF">CfE428DRAFT_6593</name>
</gene>
<dbReference type="PANTHER" id="PTHR34075">
    <property type="entry name" value="BLR3430 PROTEIN"/>
    <property type="match status" value="1"/>
</dbReference>
<dbReference type="EMBL" id="ABVL01000048">
    <property type="protein sequence ID" value="EDY15901.1"/>
    <property type="molecule type" value="Genomic_DNA"/>
</dbReference>
<proteinExistence type="predicted"/>
<feature type="domain" description="ChsH2 rubredoxin-like zinc ribbon" evidence="2">
    <location>
        <begin position="40"/>
        <end position="72"/>
    </location>
</feature>
<dbReference type="AlphaFoldDB" id="B4DCF2"/>
<accession>B4DCF2</accession>
<protein>
    <submittedName>
        <fullName evidence="3">Uncharacterized protein</fullName>
    </submittedName>
</protein>
<dbReference type="InterPro" id="IPR022002">
    <property type="entry name" value="ChsH2_Znr"/>
</dbReference>
<feature type="domain" description="ChsH2 C-terminal OB-fold" evidence="1">
    <location>
        <begin position="75"/>
        <end position="138"/>
    </location>
</feature>
<dbReference type="STRING" id="497964.CfE428DRAFT_6593"/>
<evidence type="ECO:0000259" key="1">
    <source>
        <dbReference type="Pfam" id="PF01796"/>
    </source>
</evidence>
<dbReference type="InterPro" id="IPR002878">
    <property type="entry name" value="ChsH2_C"/>
</dbReference>
<organism evidence="3 4">
    <name type="scientific">Chthoniobacter flavus Ellin428</name>
    <dbReference type="NCBI Taxonomy" id="497964"/>
    <lineage>
        <taxon>Bacteria</taxon>
        <taxon>Pseudomonadati</taxon>
        <taxon>Verrucomicrobiota</taxon>
        <taxon>Spartobacteria</taxon>
        <taxon>Chthoniobacterales</taxon>
        <taxon>Chthoniobacteraceae</taxon>
        <taxon>Chthoniobacter</taxon>
    </lineage>
</organism>
<dbReference type="Pfam" id="PF01796">
    <property type="entry name" value="OB_ChsH2_C"/>
    <property type="match status" value="1"/>
</dbReference>